<dbReference type="OrthoDB" id="9798122at2"/>
<accession>A0A5N0ENW8</accession>
<protein>
    <submittedName>
        <fullName evidence="1">Lipase</fullName>
    </submittedName>
</protein>
<name>A0A5N0ENW8_9NOCA</name>
<dbReference type="AlphaFoldDB" id="A0A5N0ENW8"/>
<dbReference type="Pfam" id="PF03583">
    <property type="entry name" value="LIP"/>
    <property type="match status" value="1"/>
</dbReference>
<keyword evidence="2" id="KW-1185">Reference proteome</keyword>
<dbReference type="PANTHER" id="PTHR34853:SF1">
    <property type="entry name" value="LIPASE 5"/>
    <property type="match status" value="1"/>
</dbReference>
<dbReference type="RefSeq" id="WP_150399919.1">
    <property type="nucleotide sequence ID" value="NZ_VXLC01000001.1"/>
</dbReference>
<dbReference type="Gene3D" id="3.40.50.1820">
    <property type="entry name" value="alpha/beta hydrolase"/>
    <property type="match status" value="1"/>
</dbReference>
<proteinExistence type="predicted"/>
<dbReference type="GO" id="GO:0016042">
    <property type="term" value="P:lipid catabolic process"/>
    <property type="evidence" value="ECO:0007669"/>
    <property type="project" value="InterPro"/>
</dbReference>
<organism evidence="1 2">
    <name type="scientific">Nocardia colli</name>
    <dbReference type="NCBI Taxonomy" id="2545717"/>
    <lineage>
        <taxon>Bacteria</taxon>
        <taxon>Bacillati</taxon>
        <taxon>Actinomycetota</taxon>
        <taxon>Actinomycetes</taxon>
        <taxon>Mycobacteriales</taxon>
        <taxon>Nocardiaceae</taxon>
        <taxon>Nocardia</taxon>
    </lineage>
</organism>
<dbReference type="EMBL" id="VXLC01000001">
    <property type="protein sequence ID" value="KAA8890004.1"/>
    <property type="molecule type" value="Genomic_DNA"/>
</dbReference>
<evidence type="ECO:0000313" key="2">
    <source>
        <dbReference type="Proteomes" id="UP000323876"/>
    </source>
</evidence>
<dbReference type="Proteomes" id="UP000323876">
    <property type="component" value="Unassembled WGS sequence"/>
</dbReference>
<sequence length="465" mass="48779">MNVRNGGRVVVLGVIALMAAWAAFGSGQAAPGERESVRIEPAPALTLPPELDDFYKPAAGVVAAAQPGEILRARAIFPAFMGIVQLNVDAWQLLYRTTDSHGEPISTVTTILKPRGPAPAGGSKLLSYQIAEDSVAQYCAPSYVAQSGAIPVDYVNAAETLIPIAAGLGQGWTIAMPDYQGPNSAYGASRMNAQATLDGIRAAENFAPAQLSGPETPAALWGYSGGTIPSAFVPEIKESYAPELNIVGIAAGGVAAGDYAGVVRHNNGGVYAGLISAAIVGISTEYPEMQRVMRERVDLLGQFVMASKKVLCHPQGAILFPGFNYFGTFQGGDPLSLPEIREAIADNSLGQQKPSVPIYFYHAQNDELIPIAGTDSAVRKYCAEGAPSVTYVREFAAEHLSGVLSHLPGAFYWLKDRLNGVAAPQGCSITNPVSTIGEPQFGQALAEILPPMAQALVGYAIGQHN</sequence>
<comment type="caution">
    <text evidence="1">The sequence shown here is derived from an EMBL/GenBank/DDBJ whole genome shotgun (WGS) entry which is preliminary data.</text>
</comment>
<dbReference type="InterPro" id="IPR029058">
    <property type="entry name" value="AB_hydrolase_fold"/>
</dbReference>
<dbReference type="PANTHER" id="PTHR34853">
    <property type="match status" value="1"/>
</dbReference>
<gene>
    <name evidence="1" type="ORF">F3087_01380</name>
</gene>
<dbReference type="SUPFAM" id="SSF53474">
    <property type="entry name" value="alpha/beta-Hydrolases"/>
    <property type="match status" value="1"/>
</dbReference>
<dbReference type="InterPro" id="IPR005152">
    <property type="entry name" value="Lipase_secreted"/>
</dbReference>
<reference evidence="1 2" key="1">
    <citation type="submission" date="2019-09" db="EMBL/GenBank/DDBJ databases">
        <authorList>
            <person name="Wang X."/>
        </authorList>
    </citation>
    <scope>NUCLEOTIDE SEQUENCE [LARGE SCALE GENOMIC DNA]</scope>
    <source>
        <strain evidence="1 2">CICC 11023</strain>
    </source>
</reference>
<dbReference type="Gene3D" id="1.10.260.130">
    <property type="match status" value="1"/>
</dbReference>
<evidence type="ECO:0000313" key="1">
    <source>
        <dbReference type="EMBL" id="KAA8890004.1"/>
    </source>
</evidence>
<dbReference type="GO" id="GO:0004806">
    <property type="term" value="F:triacylglycerol lipase activity"/>
    <property type="evidence" value="ECO:0007669"/>
    <property type="project" value="InterPro"/>
</dbReference>